<sequence>MSQLTRLLFRTWSVIGLLLLSVSSFSQGNLKVTGRVIAAGDGAPLQGASVAQDGGNAAAIAGANGAFEIEVPKRSRLVVSMVGFESRTVTPGTGMLTIELTPRQGSMDEVVVVGYGSQKRELLTSSVVTLKMDEARRNTPTTALGNLLAGQMSGVRVSTPAGPPGTQPGINIRVKTSFSDQNILYVIDGKISGAGDFNNLSPNDIDNISVLKDAASAAVYGARAAGGVIVITTRQGSRSSRPQINYSFSTGFDKRGKNAALTSAVETGELYNRINPTSDPAGWKWTQEDLDYFRNINGGWGYDQLGAVYKDPYTTAHNLSASGGSDKVRYYVGGSYIKAGAFMKNLTYDKYNLRTNITADLTKSLSLFAGMTLNNNISYGPPSTAVGDVYGIYRKQLLWQPDQPIWTDGGNPIDYGWIGNVGAEVRGDGGYIKSNGIKPILNLKATYKIAAIPGLSASAQFNKSYTNDRTKYFEKQYTMWVMKKTGLHQISTNDNDLTALKKSSQIGKSFIQENYNWSNDNQLNFQLNYERTFGQVHNVKGWLIYESARAQGGGVSAGRENFPVYLTDQWWAASGDRQDSYVNGNAEFITGRKSWVGQFFYDYNHKYMASFAYRYDGSMNFAPDQRWGFFPSGSVGWILSKENFMKGARGIDLLKLRASAGLNGNDGVGGWQWQQSYKTGNSAFFGTNPATNAGITYGSVVNENLTWEKTLNYNIGIDMEFLKRFTASIEYYNTKTYDILGQRIASVPPTFSLSLPSVNYGEIKAQGVEAAVGYRNDSRAVDYYVNINGAYGAAVYGIQDQNVTYPWQKNPGYSTTRQTGYTATGMIRTQADLDAFVAANPNYKFNGVVPALGQLTYKDLSGKDGTPDGIIDSWDISTLLKNNNPVVLGANFGVAWKGISIDASFNGNFHQWRFVNNLVDGNVEWNRMWRDWYTDGWTAENPNGNLPKRYSANDGTRTVTNSGSTFWLERSNFLRLKLLNVGYTIPALLTNKLGIGGVKFYFSGSNLFVISKFNNKFFDPEIGDGFSYPIMKNFNFGVNVSF</sequence>
<dbReference type="Gene3D" id="2.60.40.1120">
    <property type="entry name" value="Carboxypeptidase-like, regulatory domain"/>
    <property type="match status" value="1"/>
</dbReference>
<dbReference type="Pfam" id="PF07715">
    <property type="entry name" value="Plug"/>
    <property type="match status" value="1"/>
</dbReference>
<organism evidence="4 5">
    <name type="scientific">Niabella pedocola</name>
    <dbReference type="NCBI Taxonomy" id="1752077"/>
    <lineage>
        <taxon>Bacteria</taxon>
        <taxon>Pseudomonadati</taxon>
        <taxon>Bacteroidota</taxon>
        <taxon>Chitinophagia</taxon>
        <taxon>Chitinophagales</taxon>
        <taxon>Chitinophagaceae</taxon>
        <taxon>Niabella</taxon>
    </lineage>
</organism>
<dbReference type="InterPro" id="IPR012910">
    <property type="entry name" value="Plug_dom"/>
</dbReference>
<dbReference type="InterPro" id="IPR039426">
    <property type="entry name" value="TonB-dep_rcpt-like"/>
</dbReference>
<dbReference type="PANTHER" id="PTHR30069">
    <property type="entry name" value="TONB-DEPENDENT OUTER MEMBRANE RECEPTOR"/>
    <property type="match status" value="1"/>
</dbReference>
<comment type="caution">
    <text evidence="4">The sequence shown here is derived from an EMBL/GenBank/DDBJ whole genome shotgun (WGS) entry which is preliminary data.</text>
</comment>
<comment type="subcellular location">
    <subcellularLocation>
        <location evidence="2">Cell outer membrane</location>
        <topology evidence="2">Multi-pass membrane protein</topology>
    </subcellularLocation>
</comment>
<dbReference type="EMBL" id="JAJNEC010000003">
    <property type="protein sequence ID" value="MCD2421852.1"/>
    <property type="molecule type" value="Genomic_DNA"/>
</dbReference>
<dbReference type="InterPro" id="IPR037066">
    <property type="entry name" value="Plug_dom_sf"/>
</dbReference>
<dbReference type="Proteomes" id="UP001199816">
    <property type="component" value="Unassembled WGS sequence"/>
</dbReference>
<evidence type="ECO:0000313" key="4">
    <source>
        <dbReference type="EMBL" id="MCD2421852.1"/>
    </source>
</evidence>
<dbReference type="RefSeq" id="WP_231002753.1">
    <property type="nucleotide sequence ID" value="NZ_JAJNEC010000003.1"/>
</dbReference>
<evidence type="ECO:0000313" key="5">
    <source>
        <dbReference type="Proteomes" id="UP001199816"/>
    </source>
</evidence>
<dbReference type="Gene3D" id="2.170.130.10">
    <property type="entry name" value="TonB-dependent receptor, plug domain"/>
    <property type="match status" value="1"/>
</dbReference>
<dbReference type="PROSITE" id="PS52016">
    <property type="entry name" value="TONB_DEPENDENT_REC_3"/>
    <property type="match status" value="1"/>
</dbReference>
<dbReference type="SUPFAM" id="SSF56935">
    <property type="entry name" value="Porins"/>
    <property type="match status" value="1"/>
</dbReference>
<gene>
    <name evidence="4" type="ORF">LQ567_03705</name>
</gene>
<keyword evidence="2" id="KW-0472">Membrane</keyword>
<keyword evidence="2" id="KW-1134">Transmembrane beta strand</keyword>
<dbReference type="Pfam" id="PF13715">
    <property type="entry name" value="CarbopepD_reg_2"/>
    <property type="match status" value="1"/>
</dbReference>
<keyword evidence="2" id="KW-0813">Transport</keyword>
<dbReference type="NCBIfam" id="TIGR04057">
    <property type="entry name" value="SusC_RagA_signa"/>
    <property type="match status" value="1"/>
</dbReference>
<dbReference type="InterPro" id="IPR023997">
    <property type="entry name" value="TonB-dep_OMP_SusC/RagA_CS"/>
</dbReference>
<dbReference type="InterPro" id="IPR023996">
    <property type="entry name" value="TonB-dep_OMP_SusC/RagA"/>
</dbReference>
<dbReference type="InterPro" id="IPR008969">
    <property type="entry name" value="CarboxyPept-like_regulatory"/>
</dbReference>
<comment type="similarity">
    <text evidence="2">Belongs to the TonB-dependent receptor family.</text>
</comment>
<proteinExistence type="inferred from homology"/>
<dbReference type="SUPFAM" id="SSF49464">
    <property type="entry name" value="Carboxypeptidase regulatory domain-like"/>
    <property type="match status" value="1"/>
</dbReference>
<protein>
    <submittedName>
        <fullName evidence="4">SusC/RagA family TonB-linked outer membrane protein</fullName>
    </submittedName>
</protein>
<evidence type="ECO:0000256" key="1">
    <source>
        <dbReference type="ARBA" id="ARBA00022729"/>
    </source>
</evidence>
<dbReference type="NCBIfam" id="TIGR04056">
    <property type="entry name" value="OMP_RagA_SusC"/>
    <property type="match status" value="1"/>
</dbReference>
<reference evidence="4 5" key="1">
    <citation type="submission" date="2021-11" db="EMBL/GenBank/DDBJ databases">
        <title>Genomic of Niabella pedocola.</title>
        <authorList>
            <person name="Wu T."/>
        </authorList>
    </citation>
    <scope>NUCLEOTIDE SEQUENCE [LARGE SCALE GENOMIC DNA]</scope>
    <source>
        <strain evidence="4 5">JCM 31011</strain>
    </source>
</reference>
<name>A0ABS8PL74_9BACT</name>
<feature type="domain" description="TonB-dependent receptor plug" evidence="3">
    <location>
        <begin position="124"/>
        <end position="228"/>
    </location>
</feature>
<keyword evidence="1" id="KW-0732">Signal</keyword>
<evidence type="ECO:0000256" key="2">
    <source>
        <dbReference type="PROSITE-ProRule" id="PRU01360"/>
    </source>
</evidence>
<dbReference type="PANTHER" id="PTHR30069:SF29">
    <property type="entry name" value="HEMOGLOBIN AND HEMOGLOBIN-HAPTOGLOBIN-BINDING PROTEIN 1-RELATED"/>
    <property type="match status" value="1"/>
</dbReference>
<keyword evidence="2" id="KW-0998">Cell outer membrane</keyword>
<keyword evidence="5" id="KW-1185">Reference proteome</keyword>
<keyword evidence="2" id="KW-0812">Transmembrane</keyword>
<evidence type="ECO:0000259" key="3">
    <source>
        <dbReference type="Pfam" id="PF07715"/>
    </source>
</evidence>
<accession>A0ABS8PL74</accession>